<proteinExistence type="predicted"/>
<dbReference type="Proteomes" id="UP000745859">
    <property type="component" value="Unassembled WGS sequence"/>
</dbReference>
<keyword evidence="3" id="KW-1185">Reference proteome</keyword>
<gene>
    <name evidence="2" type="ORF">FHR24_001602</name>
</gene>
<evidence type="ECO:0000256" key="1">
    <source>
        <dbReference type="SAM" id="Phobius"/>
    </source>
</evidence>
<organism evidence="2 3">
    <name type="scientific">Wenyingzhuangia heitensis</name>
    <dbReference type="NCBI Taxonomy" id="1487859"/>
    <lineage>
        <taxon>Bacteria</taxon>
        <taxon>Pseudomonadati</taxon>
        <taxon>Bacteroidota</taxon>
        <taxon>Flavobacteriia</taxon>
        <taxon>Flavobacteriales</taxon>
        <taxon>Flavobacteriaceae</taxon>
        <taxon>Wenyingzhuangia</taxon>
    </lineage>
</organism>
<dbReference type="RefSeq" id="WP_167186497.1">
    <property type="nucleotide sequence ID" value="NZ_JAASQL010000001.1"/>
</dbReference>
<feature type="transmembrane region" description="Helical" evidence="1">
    <location>
        <begin position="31"/>
        <end position="56"/>
    </location>
</feature>
<accession>A0ABX0U8J7</accession>
<evidence type="ECO:0000313" key="3">
    <source>
        <dbReference type="Proteomes" id="UP000745859"/>
    </source>
</evidence>
<dbReference type="EMBL" id="JAASQL010000001">
    <property type="protein sequence ID" value="NIJ45163.1"/>
    <property type="molecule type" value="Genomic_DNA"/>
</dbReference>
<evidence type="ECO:0000313" key="2">
    <source>
        <dbReference type="EMBL" id="NIJ45163.1"/>
    </source>
</evidence>
<protein>
    <recommendedName>
        <fullName evidence="4">Holin-X, holin superfamily III</fullName>
    </recommendedName>
</protein>
<keyword evidence="1" id="KW-0812">Transmembrane</keyword>
<keyword evidence="1" id="KW-0472">Membrane</keyword>
<reference evidence="2 3" key="1">
    <citation type="submission" date="2020-03" db="EMBL/GenBank/DDBJ databases">
        <title>Genomic Encyclopedia of Type Strains, Phase IV (KMG-IV): sequencing the most valuable type-strain genomes for metagenomic binning, comparative biology and taxonomic classification.</title>
        <authorList>
            <person name="Goeker M."/>
        </authorList>
    </citation>
    <scope>NUCLEOTIDE SEQUENCE [LARGE SCALE GENOMIC DNA]</scope>
    <source>
        <strain evidence="2 3">DSM 101599</strain>
    </source>
</reference>
<evidence type="ECO:0008006" key="4">
    <source>
        <dbReference type="Google" id="ProtNLM"/>
    </source>
</evidence>
<feature type="transmembrane region" description="Helical" evidence="1">
    <location>
        <begin position="62"/>
        <end position="84"/>
    </location>
</feature>
<sequence>MKDDLLKYLDLQKKLYHFEAIEKIGEIRAKILFRIFATLFLFTFLMFLGIGTALYLNHLFNSIYLGFTLVSLLFFIVLTMSYIFKTNIKNWMFKNYINNNIPS</sequence>
<comment type="caution">
    <text evidence="2">The sequence shown here is derived from an EMBL/GenBank/DDBJ whole genome shotgun (WGS) entry which is preliminary data.</text>
</comment>
<keyword evidence="1" id="KW-1133">Transmembrane helix</keyword>
<name>A0ABX0U8J7_9FLAO</name>